<name>A0A8X6UTQ6_NEPPI</name>
<sequence>MRPICEGKGESHGLFKMLAICFVSLILAGSVSSQDVYNRRNDRRKLDRDSGIFTLGSSVHACEESSCYPATGNLLIGRENDLWASSTCGKKDVERYCIVSHLKERKKCFMCHTVPKTKDSVKLYHGIENIVSRIGKKTKGLRKWWQSENGKENVQIRLDLQEEFHFTHLIITFKTFRPAAMLIERSHDFGRTWKVYQYFAYDCEESFPGIPRGPRQKITDVVCETHYSGVEPSTEGEVIFRVLPPNIPIDDPYSSDVQNLLKMTNLRINFTKLHTLGDNLLDSRGEIKEKYYYAIYDMVIRGSCSCYGHASRCVAAPGSETRPDMVHGSCLCTHNTKGSNCEECEDLYNDLEWKPAIGRQTNACKKCNCNSHASKCHFDNAVFEATGRVSGGVCEMCEHNTFGRNCELCKPFFFQDPTRDIRDPNICQACDCDPNGSLDEGICDPRTDSLSGLIAGRCHCKKNVEGRRCDRCRNGFWNFQAENSDGCEVCTCDVLGTIGNFGCNVFTGECVCKRNVIGRDCNQCLPEFYGLSSDEEGCKPCNCDPGGSIDNNCDVITGQCRCRAHVTSRRCDQPEPGFFAGSLDYITYEAELAKGTPDCQVLVREPYSDRDSSWTGLGFMRTFEGSSLEFDVTDIPESLEYDIVIRYEPQLPGQWEEARIVIERPGPVEMNGPCANTIPQDDIKIVSLPSGQRYAVVYPPACLEKGKSYKIRLEFKHYDREIQTPSASVLVDSIALIPRIDSIPFFHGSAANEYRRQEFERFRCGSAFYSVVRPLPNDVCKKYLYSIGFYVYDKAHECSCDPTGSISTSCDPLGGQCTCKTNVVGRRCDRCAPSTYGFGQSGCRPCDCNSVGSLDNFCDSLSGQCKCRPNTFGRQCGDCQPGFWNYPNCQRCDCNGHAEICDARTGYCIDCMDFTAGPKCDRCDVGYYGDPRIGIGIPCRPCPCPGVADSGLSHAQSCELDPRTQNVICLCDIGYAGERCDRCANNYFGDPTVPNGKCKKCECNGNIDETIPGNCDPETGECLKCLYNTAGSHCDYCMDGFYGDATRQECLKCVCNSLGTADPNGICDKRTGQCPCLPNVNGISCDICAPQHWNISSRSGCVSCDCDPLGSFASECNEFDGQCPCKHGYGGRKCSECETNYFGDPHVQCYPCECNREGSRSLQCNRHDGSCICSEGIAGKNCDICARGYYGNAPFCDRCGECFDNWDAILQELKDQTRQLLDEASDIKQTGITGAYSKEFAVIEGKLEEVREILADANITGADIDDLQDLVDMLRQNLTVTQDHLDVIDQELENTTQRIYDANLALTDLRKRADDLTSDAQALKSNATALQEANVEGAFNITKEAKVRSDAAENKVRDSRAILHESEGHRRRTEKLLEKATSLYNQTYLDNEAALMKISGKINAIENEIPGLNNIVCDGRGTVSKCDSLCGGAGCDKCGGLSCALGAVTRADNAFDLAKKAEKEIREKEQKSKQLLAEVGDSRKHADEALEEARLAYERAQAAKDRSENATAAVEDLLDKIEQFLEAGGARPAEIREFAEECLRLSISLEPEQITGLARQINDTIASLTNIDAILNATANDLAEAQALKTRADRAKENAEAILDTAKQVLDALEEAQKAQDRAEAAIEKANNDITAADLDLAQIASETSAAQEIANRSVDDIQSMQDRLDKLKKKFTENELNAKKSAVEASVAGKLAEQAEKDVKDLEDKYNSASRALDNKAKISGAAKERADRLRERAKKLAEDANGRLNELQGMEDDFDENEKRLKDFSELLDALNMEMADHLNLIEERSGFYRDCQT</sequence>
<dbReference type="Gene3D" id="2.60.120.260">
    <property type="entry name" value="Galactose-binding domain-like"/>
    <property type="match status" value="1"/>
</dbReference>
<dbReference type="Pfam" id="PF00053">
    <property type="entry name" value="EGF_laminin"/>
    <property type="match status" value="11"/>
</dbReference>
<keyword evidence="4" id="KW-0272">Extracellular matrix</keyword>
<feature type="domain" description="Laminin EGF-like" evidence="18">
    <location>
        <begin position="490"/>
        <end position="540"/>
    </location>
</feature>
<evidence type="ECO:0000259" key="19">
    <source>
        <dbReference type="PROSITE" id="PS51116"/>
    </source>
</evidence>
<keyword evidence="11 15" id="KW-1015">Disulfide bond</keyword>
<dbReference type="CDD" id="cd00055">
    <property type="entry name" value="EGF_Lam"/>
    <property type="match status" value="13"/>
</dbReference>
<dbReference type="SUPFAM" id="SSF57196">
    <property type="entry name" value="EGF/Laminin"/>
    <property type="match status" value="13"/>
</dbReference>
<dbReference type="Gene3D" id="2.10.25.10">
    <property type="entry name" value="Laminin"/>
    <property type="match status" value="11"/>
</dbReference>
<dbReference type="GO" id="GO:0016477">
    <property type="term" value="P:cell migration"/>
    <property type="evidence" value="ECO:0007669"/>
    <property type="project" value="TreeGrafter"/>
</dbReference>
<gene>
    <name evidence="21" type="primary">LanB1</name>
    <name evidence="21" type="ORF">NPIL_349191</name>
</gene>
<dbReference type="Pfam" id="PF24973">
    <property type="entry name" value="EGF_LMN_ATRN"/>
    <property type="match status" value="2"/>
</dbReference>
<evidence type="ECO:0000256" key="14">
    <source>
        <dbReference type="ARBA" id="ARBA00023292"/>
    </source>
</evidence>
<feature type="domain" description="Laminin EGF-like" evidence="18">
    <location>
        <begin position="846"/>
        <end position="891"/>
    </location>
</feature>
<dbReference type="PROSITE" id="PS50027">
    <property type="entry name" value="EGF_LAM_2"/>
    <property type="match status" value="10"/>
</dbReference>
<dbReference type="PANTHER" id="PTHR10574:SF375">
    <property type="entry name" value="LAMININ SUBUNIT BETA-1"/>
    <property type="match status" value="1"/>
</dbReference>
<feature type="disulfide bond" evidence="15">
    <location>
        <begin position="911"/>
        <end position="920"/>
    </location>
</feature>
<dbReference type="InterPro" id="IPR008211">
    <property type="entry name" value="Laminin_N"/>
</dbReference>
<evidence type="ECO:0000256" key="4">
    <source>
        <dbReference type="ARBA" id="ARBA00022530"/>
    </source>
</evidence>
<evidence type="ECO:0000256" key="2">
    <source>
        <dbReference type="ARBA" id="ARBA00004316"/>
    </source>
</evidence>
<reference evidence="21" key="1">
    <citation type="submission" date="2020-08" db="EMBL/GenBank/DDBJ databases">
        <title>Multicomponent nature underlies the extraordinary mechanical properties of spider dragline silk.</title>
        <authorList>
            <person name="Kono N."/>
            <person name="Nakamura H."/>
            <person name="Mori M."/>
            <person name="Yoshida Y."/>
            <person name="Ohtoshi R."/>
            <person name="Malay A.D."/>
            <person name="Moran D.A.P."/>
            <person name="Tomita M."/>
            <person name="Numata K."/>
            <person name="Arakawa K."/>
        </authorList>
    </citation>
    <scope>NUCLEOTIDE SEQUENCE</scope>
</reference>
<dbReference type="OrthoDB" id="5985440at2759"/>
<dbReference type="EMBL" id="BMAW01037273">
    <property type="protein sequence ID" value="GFU47680.1"/>
    <property type="molecule type" value="Genomic_DNA"/>
</dbReference>
<evidence type="ECO:0000256" key="9">
    <source>
        <dbReference type="ARBA" id="ARBA00022889"/>
    </source>
</evidence>
<keyword evidence="12" id="KW-0325">Glycoprotein</keyword>
<feature type="domain" description="Laminin EGF-like" evidence="18">
    <location>
        <begin position="430"/>
        <end position="489"/>
    </location>
</feature>
<feature type="disulfide bond" evidence="15">
    <location>
        <begin position="1106"/>
        <end position="1123"/>
    </location>
</feature>
<feature type="disulfide bond" evidence="15">
    <location>
        <begin position="800"/>
        <end position="817"/>
    </location>
</feature>
<dbReference type="GO" id="GO:0007411">
    <property type="term" value="P:axon guidance"/>
    <property type="evidence" value="ECO:0007669"/>
    <property type="project" value="TreeGrafter"/>
</dbReference>
<dbReference type="Proteomes" id="UP000887013">
    <property type="component" value="Unassembled WGS sequence"/>
</dbReference>
<feature type="disulfide bond" evidence="15">
    <location>
        <begin position="1125"/>
        <end position="1134"/>
    </location>
</feature>
<dbReference type="GO" id="GO:0042995">
    <property type="term" value="C:cell projection"/>
    <property type="evidence" value="ECO:0007669"/>
    <property type="project" value="UniProtKB-SubCell"/>
</dbReference>
<dbReference type="SMART" id="SM00181">
    <property type="entry name" value="EGF"/>
    <property type="match status" value="8"/>
</dbReference>
<evidence type="ECO:0000259" key="18">
    <source>
        <dbReference type="PROSITE" id="PS50027"/>
    </source>
</evidence>
<feature type="disulfide bond" evidence="15">
    <location>
        <begin position="541"/>
        <end position="553"/>
    </location>
</feature>
<dbReference type="Pfam" id="PF00055">
    <property type="entry name" value="Laminin_N"/>
    <property type="match status" value="1"/>
</dbReference>
<evidence type="ECO:0000313" key="22">
    <source>
        <dbReference type="Proteomes" id="UP000887013"/>
    </source>
</evidence>
<dbReference type="InterPro" id="IPR002049">
    <property type="entry name" value="LE_dom"/>
</dbReference>
<dbReference type="SMART" id="SM00180">
    <property type="entry name" value="EGF_Lam"/>
    <property type="match status" value="13"/>
</dbReference>
<comment type="caution">
    <text evidence="15">Lacks conserved residue(s) required for the propagation of feature annotation.</text>
</comment>
<dbReference type="FunFam" id="2.10.25.10:FF:000130">
    <property type="entry name" value="Laminin subunit beta 1"/>
    <property type="match status" value="1"/>
</dbReference>
<dbReference type="FunFam" id="2.10.25.10:FF:000145">
    <property type="entry name" value="Laminin subunit beta 1"/>
    <property type="match status" value="1"/>
</dbReference>
<keyword evidence="8" id="KW-0084">Basement membrane</keyword>
<dbReference type="PROSITE" id="PS51116">
    <property type="entry name" value="LAMININ_IVB"/>
    <property type="match status" value="1"/>
</dbReference>
<evidence type="ECO:0000256" key="10">
    <source>
        <dbReference type="ARBA" id="ARBA00023054"/>
    </source>
</evidence>
<protein>
    <submittedName>
        <fullName evidence="21">Laminin subunit beta-1</fullName>
    </submittedName>
</protein>
<evidence type="ECO:0000256" key="16">
    <source>
        <dbReference type="SAM" id="Coils"/>
    </source>
</evidence>
<dbReference type="FunFam" id="2.10.25.10:FF:000065">
    <property type="entry name" value="Laminin subunit beta 1"/>
    <property type="match status" value="1"/>
</dbReference>
<feature type="signal peptide" evidence="17">
    <location>
        <begin position="1"/>
        <end position="33"/>
    </location>
</feature>
<evidence type="ECO:0000256" key="5">
    <source>
        <dbReference type="ARBA" id="ARBA00022553"/>
    </source>
</evidence>
<evidence type="ECO:0000256" key="6">
    <source>
        <dbReference type="ARBA" id="ARBA00022729"/>
    </source>
</evidence>
<feature type="disulfide bond" evidence="15">
    <location>
        <begin position="1152"/>
        <end position="1164"/>
    </location>
</feature>
<feature type="disulfide bond" evidence="15">
    <location>
        <begin position="846"/>
        <end position="858"/>
    </location>
</feature>
<feature type="coiled-coil region" evidence="16">
    <location>
        <begin position="1582"/>
        <end position="1780"/>
    </location>
</feature>
<keyword evidence="6 17" id="KW-0732">Signal</keyword>
<feature type="domain" description="Laminin N-terminal" evidence="20">
    <location>
        <begin position="63"/>
        <end position="303"/>
    </location>
</feature>
<dbReference type="FunFam" id="2.60.120.260:FF:000010">
    <property type="entry name" value="Laminin subunit beta 1"/>
    <property type="match status" value="1"/>
</dbReference>
<keyword evidence="7" id="KW-0677">Repeat</keyword>
<dbReference type="FunFam" id="2.10.25.10:FF:000280">
    <property type="entry name" value="Laminin subunit beta 4"/>
    <property type="match status" value="1"/>
</dbReference>
<feature type="domain" description="Laminin EGF-like" evidence="18">
    <location>
        <begin position="1001"/>
        <end position="1052"/>
    </location>
</feature>
<evidence type="ECO:0000256" key="13">
    <source>
        <dbReference type="ARBA" id="ARBA00023273"/>
    </source>
</evidence>
<dbReference type="FunFam" id="2.10.25.10:FF:000138">
    <property type="entry name" value="Laminin subunit beta 1"/>
    <property type="match status" value="1"/>
</dbReference>
<proteinExistence type="predicted"/>
<feature type="coiled-coil region" evidence="16">
    <location>
        <begin position="1451"/>
        <end position="1527"/>
    </location>
</feature>
<evidence type="ECO:0000256" key="17">
    <source>
        <dbReference type="SAM" id="SignalP"/>
    </source>
</evidence>
<dbReference type="FunFam" id="2.10.25.10:FF:000084">
    <property type="entry name" value="Laminin subunit alpha 3"/>
    <property type="match status" value="1"/>
</dbReference>
<feature type="disulfide bond" evidence="15">
    <location>
        <begin position="798"/>
        <end position="810"/>
    </location>
</feature>
<evidence type="ECO:0000256" key="8">
    <source>
        <dbReference type="ARBA" id="ARBA00022869"/>
    </source>
</evidence>
<feature type="domain" description="Laminin EGF-like" evidence="18">
    <location>
        <begin position="1053"/>
        <end position="1103"/>
    </location>
</feature>
<feature type="disulfide bond" evidence="15">
    <location>
        <begin position="512"/>
        <end position="521"/>
    </location>
</feature>
<dbReference type="PROSITE" id="PS01248">
    <property type="entry name" value="EGF_LAM_1"/>
    <property type="match status" value="5"/>
</dbReference>
<feature type="domain" description="Laminin EGF-like" evidence="18">
    <location>
        <begin position="1152"/>
        <end position="1198"/>
    </location>
</feature>
<dbReference type="GO" id="GO:0034446">
    <property type="term" value="P:substrate adhesion-dependent cell spreading"/>
    <property type="evidence" value="ECO:0007669"/>
    <property type="project" value="TreeGrafter"/>
</dbReference>
<dbReference type="FunFam" id="2.10.25.10:FF:000224">
    <property type="entry name" value="Usherin"/>
    <property type="match status" value="1"/>
</dbReference>
<dbReference type="PRINTS" id="PR00011">
    <property type="entry name" value="EGFLAMININ"/>
</dbReference>
<feature type="disulfide bond" evidence="15">
    <location>
        <begin position="543"/>
        <end position="560"/>
    </location>
</feature>
<feature type="domain" description="Laminin EGF-like" evidence="18">
    <location>
        <begin position="798"/>
        <end position="845"/>
    </location>
</feature>
<dbReference type="PANTHER" id="PTHR10574">
    <property type="entry name" value="NETRIN/LAMININ-RELATED"/>
    <property type="match status" value="1"/>
</dbReference>
<evidence type="ECO:0000256" key="7">
    <source>
        <dbReference type="ARBA" id="ARBA00022737"/>
    </source>
</evidence>
<evidence type="ECO:0000256" key="3">
    <source>
        <dbReference type="ARBA" id="ARBA00022525"/>
    </source>
</evidence>
<feature type="disulfide bond" evidence="15">
    <location>
        <begin position="562"/>
        <end position="571"/>
    </location>
</feature>
<dbReference type="PROSITE" id="PS51117">
    <property type="entry name" value="LAMININ_NTER"/>
    <property type="match status" value="1"/>
</dbReference>
<dbReference type="CDD" id="cd22302">
    <property type="entry name" value="cc_DmLAMB1-like_C"/>
    <property type="match status" value="1"/>
</dbReference>
<dbReference type="FunFam" id="2.170.300.10:FF:000004">
    <property type="entry name" value="Laminin subunit beta 1"/>
    <property type="match status" value="1"/>
</dbReference>
<feature type="disulfide bond" evidence="15">
    <location>
        <begin position="524"/>
        <end position="538"/>
    </location>
</feature>
<dbReference type="GO" id="GO:0043256">
    <property type="term" value="C:laminin complex"/>
    <property type="evidence" value="ECO:0007669"/>
    <property type="project" value="TreeGrafter"/>
</dbReference>
<dbReference type="FunFam" id="2.170.300.10:FF:000001">
    <property type="entry name" value="Laminin subunit beta-1"/>
    <property type="match status" value="1"/>
</dbReference>
<dbReference type="GO" id="GO:0070831">
    <property type="term" value="P:basement membrane assembly"/>
    <property type="evidence" value="ECO:0007669"/>
    <property type="project" value="TreeGrafter"/>
</dbReference>
<feature type="disulfide bond" evidence="15">
    <location>
        <begin position="1154"/>
        <end position="1171"/>
    </location>
</feature>
<feature type="domain" description="Laminin EGF-like" evidence="18">
    <location>
        <begin position="541"/>
        <end position="601"/>
    </location>
</feature>
<evidence type="ECO:0000256" key="11">
    <source>
        <dbReference type="ARBA" id="ARBA00023157"/>
    </source>
</evidence>
<keyword evidence="14 15" id="KW-0424">Laminin EGF-like domain</keyword>
<feature type="disulfide bond" evidence="15">
    <location>
        <begin position="1076"/>
        <end position="1085"/>
    </location>
</feature>
<keyword evidence="3" id="KW-0964">Secreted</keyword>
<feature type="domain" description="Laminin EGF-like" evidence="18">
    <location>
        <begin position="892"/>
        <end position="941"/>
    </location>
</feature>
<dbReference type="Pfam" id="PF21199">
    <property type="entry name" value="LAMININ_IV_B"/>
    <property type="match status" value="1"/>
</dbReference>
<feature type="domain" description="Laminin EGF-like" evidence="18">
    <location>
        <begin position="1104"/>
        <end position="1151"/>
    </location>
</feature>
<dbReference type="FunFam" id="2.10.25.10:FF:000090">
    <property type="entry name" value="laminin subunit alpha"/>
    <property type="match status" value="1"/>
</dbReference>
<dbReference type="FunFam" id="2.10.25.10:FF:000135">
    <property type="entry name" value="Laminin subunit beta 4"/>
    <property type="match status" value="1"/>
</dbReference>
<feature type="domain" description="Laminin IV type B" evidence="19">
    <location>
        <begin position="580"/>
        <end position="792"/>
    </location>
</feature>
<evidence type="ECO:0000313" key="21">
    <source>
        <dbReference type="EMBL" id="GFU47680.1"/>
    </source>
</evidence>
<feature type="coiled-coil region" evidence="16">
    <location>
        <begin position="1306"/>
        <end position="1333"/>
    </location>
</feature>
<evidence type="ECO:0000256" key="15">
    <source>
        <dbReference type="PROSITE-ProRule" id="PRU00460"/>
    </source>
</evidence>
<keyword evidence="9" id="KW-0130">Cell adhesion</keyword>
<feature type="disulfide bond" evidence="15">
    <location>
        <begin position="867"/>
        <end position="876"/>
    </location>
</feature>
<keyword evidence="5" id="KW-0597">Phosphoprotein</keyword>
<comment type="caution">
    <text evidence="21">The sequence shown here is derived from an EMBL/GenBank/DDBJ whole genome shotgun (WGS) entry which is preliminary data.</text>
</comment>
<feature type="disulfide bond" evidence="15">
    <location>
        <begin position="819"/>
        <end position="828"/>
    </location>
</feature>
<feature type="disulfide bond" evidence="15">
    <location>
        <begin position="460"/>
        <end position="469"/>
    </location>
</feature>
<accession>A0A8X6UTQ6</accession>
<feature type="disulfide bond" evidence="15">
    <location>
        <begin position="1025"/>
        <end position="1034"/>
    </location>
</feature>
<comment type="subcellular location">
    <subcellularLocation>
        <location evidence="2">Cell projection</location>
    </subcellularLocation>
    <subcellularLocation>
        <location evidence="1">Secreted</location>
        <location evidence="1">Extracellular space</location>
        <location evidence="1">Extracellular matrix</location>
        <location evidence="1">Basement membrane</location>
    </subcellularLocation>
</comment>
<dbReference type="InterPro" id="IPR013015">
    <property type="entry name" value="Laminin_IV_B"/>
</dbReference>
<dbReference type="FunFam" id="2.10.25.10:FF:000082">
    <property type="entry name" value="Laminin subunit alpha 1"/>
    <property type="match status" value="1"/>
</dbReference>
<dbReference type="InterPro" id="IPR000742">
    <property type="entry name" value="EGF"/>
</dbReference>
<feature type="disulfide bond" evidence="15">
    <location>
        <begin position="848"/>
        <end position="865"/>
    </location>
</feature>
<evidence type="ECO:0000256" key="1">
    <source>
        <dbReference type="ARBA" id="ARBA00004302"/>
    </source>
</evidence>
<dbReference type="GO" id="GO:0009888">
    <property type="term" value="P:tissue development"/>
    <property type="evidence" value="ECO:0007669"/>
    <property type="project" value="TreeGrafter"/>
</dbReference>
<dbReference type="SMART" id="SM00136">
    <property type="entry name" value="LamNT"/>
    <property type="match status" value="1"/>
</dbReference>
<feature type="disulfide bond" evidence="15">
    <location>
        <begin position="1104"/>
        <end position="1116"/>
    </location>
</feature>
<dbReference type="InterPro" id="IPR056863">
    <property type="entry name" value="LMN_ATRN_NET-like_EGF"/>
</dbReference>
<keyword evidence="22" id="KW-1185">Reference proteome</keyword>
<keyword evidence="13" id="KW-0966">Cell projection</keyword>
<organism evidence="21 22">
    <name type="scientific">Nephila pilipes</name>
    <name type="common">Giant wood spider</name>
    <name type="synonym">Nephila maculata</name>
    <dbReference type="NCBI Taxonomy" id="299642"/>
    <lineage>
        <taxon>Eukaryota</taxon>
        <taxon>Metazoa</taxon>
        <taxon>Ecdysozoa</taxon>
        <taxon>Arthropoda</taxon>
        <taxon>Chelicerata</taxon>
        <taxon>Arachnida</taxon>
        <taxon>Araneae</taxon>
        <taxon>Araneomorphae</taxon>
        <taxon>Entelegynae</taxon>
        <taxon>Araneoidea</taxon>
        <taxon>Nephilidae</taxon>
        <taxon>Nephila</taxon>
    </lineage>
</organism>
<dbReference type="InterPro" id="IPR050440">
    <property type="entry name" value="Laminin/Netrin_ECM"/>
</dbReference>
<feature type="disulfide bond" evidence="15">
    <location>
        <begin position="1173"/>
        <end position="1182"/>
    </location>
</feature>
<dbReference type="FunFam" id="2.10.25.10:FF:000011">
    <property type="entry name" value="Cadherin EGF LAG seven-pass G-type receptor"/>
    <property type="match status" value="1"/>
</dbReference>
<evidence type="ECO:0000256" key="12">
    <source>
        <dbReference type="ARBA" id="ARBA00023180"/>
    </source>
</evidence>
<feature type="chain" id="PRO_5036467890" evidence="17">
    <location>
        <begin position="34"/>
        <end position="1800"/>
    </location>
</feature>
<evidence type="ECO:0000259" key="20">
    <source>
        <dbReference type="PROSITE" id="PS51117"/>
    </source>
</evidence>
<dbReference type="Gene3D" id="2.170.300.10">
    <property type="entry name" value="Tie2 ligand-binding domain superfamily"/>
    <property type="match status" value="1"/>
</dbReference>
<dbReference type="GO" id="GO:0009887">
    <property type="term" value="P:animal organ morphogenesis"/>
    <property type="evidence" value="ECO:0007669"/>
    <property type="project" value="TreeGrafter"/>
</dbReference>
<keyword evidence="10 16" id="KW-0175">Coiled coil</keyword>